<name>A0A2K3LH98_TRIPR</name>
<reference evidence="2 3" key="1">
    <citation type="journal article" date="2014" name="Am. J. Bot.">
        <title>Genome assembly and annotation for red clover (Trifolium pratense; Fabaceae).</title>
        <authorList>
            <person name="Istvanek J."/>
            <person name="Jaros M."/>
            <person name="Krenek A."/>
            <person name="Repkova J."/>
        </authorList>
    </citation>
    <scope>NUCLEOTIDE SEQUENCE [LARGE SCALE GENOMIC DNA]</scope>
    <source>
        <strain evidence="3">cv. Tatra</strain>
        <tissue evidence="2">Young leaves</tissue>
    </source>
</reference>
<organism evidence="2 3">
    <name type="scientific">Trifolium pratense</name>
    <name type="common">Red clover</name>
    <dbReference type="NCBI Taxonomy" id="57577"/>
    <lineage>
        <taxon>Eukaryota</taxon>
        <taxon>Viridiplantae</taxon>
        <taxon>Streptophyta</taxon>
        <taxon>Embryophyta</taxon>
        <taxon>Tracheophyta</taxon>
        <taxon>Spermatophyta</taxon>
        <taxon>Magnoliopsida</taxon>
        <taxon>eudicotyledons</taxon>
        <taxon>Gunneridae</taxon>
        <taxon>Pentapetalae</taxon>
        <taxon>rosids</taxon>
        <taxon>fabids</taxon>
        <taxon>Fabales</taxon>
        <taxon>Fabaceae</taxon>
        <taxon>Papilionoideae</taxon>
        <taxon>50 kb inversion clade</taxon>
        <taxon>NPAAA clade</taxon>
        <taxon>Hologalegina</taxon>
        <taxon>IRL clade</taxon>
        <taxon>Trifolieae</taxon>
        <taxon>Trifolium</taxon>
    </lineage>
</organism>
<protein>
    <submittedName>
        <fullName evidence="2">Uncharacterized protein</fullName>
    </submittedName>
</protein>
<proteinExistence type="predicted"/>
<keyword evidence="1" id="KW-0175">Coiled coil</keyword>
<feature type="non-terminal residue" evidence="2">
    <location>
        <position position="1"/>
    </location>
</feature>
<dbReference type="Proteomes" id="UP000236291">
    <property type="component" value="Unassembled WGS sequence"/>
</dbReference>
<reference evidence="2 3" key="2">
    <citation type="journal article" date="2017" name="Front. Plant Sci.">
        <title>Gene Classification and Mining of Molecular Markers Useful in Red Clover (Trifolium pratense) Breeding.</title>
        <authorList>
            <person name="Istvanek J."/>
            <person name="Dluhosova J."/>
            <person name="Dluhos P."/>
            <person name="Patkova L."/>
            <person name="Nedelnik J."/>
            <person name="Repkova J."/>
        </authorList>
    </citation>
    <scope>NUCLEOTIDE SEQUENCE [LARGE SCALE GENOMIC DNA]</scope>
    <source>
        <strain evidence="3">cv. Tatra</strain>
        <tissue evidence="2">Young leaves</tissue>
    </source>
</reference>
<dbReference type="EMBL" id="ASHM01033136">
    <property type="protein sequence ID" value="PNX77908.1"/>
    <property type="molecule type" value="Genomic_DNA"/>
</dbReference>
<evidence type="ECO:0000313" key="2">
    <source>
        <dbReference type="EMBL" id="PNX77908.1"/>
    </source>
</evidence>
<comment type="caution">
    <text evidence="2">The sequence shown here is derived from an EMBL/GenBank/DDBJ whole genome shotgun (WGS) entry which is preliminary data.</text>
</comment>
<accession>A0A2K3LH98</accession>
<evidence type="ECO:0000313" key="3">
    <source>
        <dbReference type="Proteomes" id="UP000236291"/>
    </source>
</evidence>
<sequence>AFSPTTKGIPLADRRTRPKQAIDGVDTLIDGLVPTSGLYTSLIQRTPACAKSSPHSSQLKRSTTRRRSTLIEVRSVAPTVGKDDLLAEVKALKEKLTELEGELKAAFEKTSILEEEASYIDPTIEFVGMSREALIARIFEVDSSMLDIAKANFDNTMAQIKCQNQDVELVTEDMNKMKEVNDDVLASPSPDGENV</sequence>
<feature type="coiled-coil region" evidence="1">
    <location>
        <begin position="82"/>
        <end position="116"/>
    </location>
</feature>
<gene>
    <name evidence="2" type="ORF">L195_g033880</name>
</gene>
<dbReference type="AlphaFoldDB" id="A0A2K3LH98"/>
<evidence type="ECO:0000256" key="1">
    <source>
        <dbReference type="SAM" id="Coils"/>
    </source>
</evidence>